<dbReference type="AlphaFoldDB" id="A0A0K2TT73"/>
<organism evidence="1">
    <name type="scientific">Lepeophtheirus salmonis</name>
    <name type="common">Salmon louse</name>
    <name type="synonym">Caligus salmonis</name>
    <dbReference type="NCBI Taxonomy" id="72036"/>
    <lineage>
        <taxon>Eukaryota</taxon>
        <taxon>Metazoa</taxon>
        <taxon>Ecdysozoa</taxon>
        <taxon>Arthropoda</taxon>
        <taxon>Crustacea</taxon>
        <taxon>Multicrustacea</taxon>
        <taxon>Hexanauplia</taxon>
        <taxon>Copepoda</taxon>
        <taxon>Siphonostomatoida</taxon>
        <taxon>Caligidae</taxon>
        <taxon>Lepeophtheirus</taxon>
    </lineage>
</organism>
<sequence length="64" mass="7381">MDHPVGNGDFNERTACVNDHKKETFSKVHSKVKLFFTIQKKKITTISQNCLSQKMYVVTQSLLH</sequence>
<protein>
    <submittedName>
        <fullName evidence="1">Uncharacterized protein</fullName>
    </submittedName>
</protein>
<dbReference type="EMBL" id="HACA01011240">
    <property type="protein sequence ID" value="CDW28601.1"/>
    <property type="molecule type" value="Transcribed_RNA"/>
</dbReference>
<accession>A0A0K2TT73</accession>
<name>A0A0K2TT73_LEPSM</name>
<proteinExistence type="predicted"/>
<evidence type="ECO:0000313" key="1">
    <source>
        <dbReference type="EMBL" id="CDW28601.1"/>
    </source>
</evidence>
<reference evidence="1" key="1">
    <citation type="submission" date="2014-05" db="EMBL/GenBank/DDBJ databases">
        <authorList>
            <person name="Chronopoulou M."/>
        </authorList>
    </citation>
    <scope>NUCLEOTIDE SEQUENCE</scope>
    <source>
        <tissue evidence="1">Whole organism</tissue>
    </source>
</reference>